<keyword evidence="2" id="KW-1185">Reference proteome</keyword>
<protein>
    <submittedName>
        <fullName evidence="1">Hydroxy methylglutaryl CoA reductase 1</fullName>
    </submittedName>
</protein>
<dbReference type="Gene3D" id="3.90.770.10">
    <property type="entry name" value="3-hydroxy-3-methylglutaryl-coenzyme A Reductase, Chain A, domain 2"/>
    <property type="match status" value="1"/>
</dbReference>
<dbReference type="EMBL" id="JBFOLK010000010">
    <property type="protein sequence ID" value="KAL2480868.1"/>
    <property type="molecule type" value="Genomic_DNA"/>
</dbReference>
<sequence length="103" mass="11437">MFYQKRCEMLGGYVQIPVGDSGLLLNGIKYLVPMATTEGCLVASANRGCKAIFAFRGATSVLFRDGMTRAPVVRFASTKRAMELKFFLENPLNFDTLTVIFNK</sequence>
<name>A0ABD1QXI9_9LAMI</name>
<dbReference type="SUPFAM" id="SSF56542">
    <property type="entry name" value="Substrate-binding domain of HMG-CoA reductase"/>
    <property type="match status" value="1"/>
</dbReference>
<evidence type="ECO:0000313" key="2">
    <source>
        <dbReference type="Proteomes" id="UP001604336"/>
    </source>
</evidence>
<dbReference type="PANTHER" id="PTHR10572:SF24">
    <property type="entry name" value="3-HYDROXY-3-METHYLGLUTARYL-COENZYME A REDUCTASE"/>
    <property type="match status" value="1"/>
</dbReference>
<dbReference type="InterPro" id="IPR002202">
    <property type="entry name" value="HMG_CoA_Rdtase"/>
</dbReference>
<evidence type="ECO:0000313" key="1">
    <source>
        <dbReference type="EMBL" id="KAL2480868.1"/>
    </source>
</evidence>
<dbReference type="PROSITE" id="PS50065">
    <property type="entry name" value="HMG_COA_REDUCTASE_4"/>
    <property type="match status" value="1"/>
</dbReference>
<gene>
    <name evidence="1" type="ORF">Adt_33834</name>
</gene>
<dbReference type="InterPro" id="IPR009029">
    <property type="entry name" value="HMG_CoA_Rdtase_sub-bd_dom_sf"/>
</dbReference>
<reference evidence="2" key="1">
    <citation type="submission" date="2024-07" db="EMBL/GenBank/DDBJ databases">
        <title>Two chromosome-level genome assemblies of Korean endemic species Abeliophyllum distichum and Forsythia ovata (Oleaceae).</title>
        <authorList>
            <person name="Jang H."/>
        </authorList>
    </citation>
    <scope>NUCLEOTIDE SEQUENCE [LARGE SCALE GENOMIC DNA]</scope>
</reference>
<dbReference type="Proteomes" id="UP001604336">
    <property type="component" value="Unassembled WGS sequence"/>
</dbReference>
<dbReference type="Pfam" id="PF00368">
    <property type="entry name" value="HMG-CoA_red"/>
    <property type="match status" value="1"/>
</dbReference>
<dbReference type="AlphaFoldDB" id="A0ABD1QXI9"/>
<accession>A0ABD1QXI9</accession>
<proteinExistence type="predicted"/>
<dbReference type="PANTHER" id="PTHR10572">
    <property type="entry name" value="3-HYDROXY-3-METHYLGLUTARYL-COENZYME A REDUCTASE"/>
    <property type="match status" value="1"/>
</dbReference>
<dbReference type="InterPro" id="IPR023074">
    <property type="entry name" value="HMG_CoA_Rdtase_cat_sf"/>
</dbReference>
<organism evidence="1 2">
    <name type="scientific">Abeliophyllum distichum</name>
    <dbReference type="NCBI Taxonomy" id="126358"/>
    <lineage>
        <taxon>Eukaryota</taxon>
        <taxon>Viridiplantae</taxon>
        <taxon>Streptophyta</taxon>
        <taxon>Embryophyta</taxon>
        <taxon>Tracheophyta</taxon>
        <taxon>Spermatophyta</taxon>
        <taxon>Magnoliopsida</taxon>
        <taxon>eudicotyledons</taxon>
        <taxon>Gunneridae</taxon>
        <taxon>Pentapetalae</taxon>
        <taxon>asterids</taxon>
        <taxon>lamiids</taxon>
        <taxon>Lamiales</taxon>
        <taxon>Oleaceae</taxon>
        <taxon>Forsythieae</taxon>
        <taxon>Abeliophyllum</taxon>
    </lineage>
</organism>
<comment type="caution">
    <text evidence="1">The sequence shown here is derived from an EMBL/GenBank/DDBJ whole genome shotgun (WGS) entry which is preliminary data.</text>
</comment>